<feature type="domain" description="Response regulatory" evidence="3">
    <location>
        <begin position="4"/>
        <end position="119"/>
    </location>
</feature>
<gene>
    <name evidence="4" type="ordered locus">Glov_1570</name>
</gene>
<reference evidence="4 5" key="1">
    <citation type="submission" date="2008-05" db="EMBL/GenBank/DDBJ databases">
        <title>Complete sequence of chromosome of Geobacter lovleyi SZ.</title>
        <authorList>
            <consortium name="US DOE Joint Genome Institute"/>
            <person name="Lucas S."/>
            <person name="Copeland A."/>
            <person name="Lapidus A."/>
            <person name="Glavina del Rio T."/>
            <person name="Dalin E."/>
            <person name="Tice H."/>
            <person name="Bruce D."/>
            <person name="Goodwin L."/>
            <person name="Pitluck S."/>
            <person name="Chertkov O."/>
            <person name="Meincke L."/>
            <person name="Brettin T."/>
            <person name="Detter J.C."/>
            <person name="Han C."/>
            <person name="Tapia R."/>
            <person name="Kuske C.R."/>
            <person name="Schmutz J."/>
            <person name="Larimer F."/>
            <person name="Land M."/>
            <person name="Hauser L."/>
            <person name="Kyrpides N."/>
            <person name="Mikhailova N."/>
            <person name="Sung Y."/>
            <person name="Fletcher K.E."/>
            <person name="Ritalahti K.M."/>
            <person name="Loeffler F.E."/>
            <person name="Richardson P."/>
        </authorList>
    </citation>
    <scope>NUCLEOTIDE SEQUENCE [LARGE SCALE GENOMIC DNA]</scope>
    <source>
        <strain evidence="5">ATCC BAA-1151 / DSM 17278 / SZ</strain>
    </source>
</reference>
<dbReference type="RefSeq" id="WP_012469628.1">
    <property type="nucleotide sequence ID" value="NC_010814.1"/>
</dbReference>
<sequence length="210" mass="23600">MSDTILLVDDEPSVLSAITRALRGEPYEVVSELSGELALERMAAQPFKVVLSDERMARMQGSEFLAIARSRYPGTVRILLTGHATLDAAIRAVNDGGIYKFLTKPWQDNDLKQAIRDALLKHDTEQEAWRLFGLLQQQHDMDDLEKLHPGISRLERDQEGNLMLPELSDDALNDLRRQCEKAFLDLDPASDSASDPADMVRGMFLHGIRN</sequence>
<feature type="modified residue" description="4-aspartylphosphate" evidence="2">
    <location>
        <position position="53"/>
    </location>
</feature>
<dbReference type="STRING" id="398767.Glov_1570"/>
<dbReference type="CDD" id="cd17569">
    <property type="entry name" value="REC_HupR-like"/>
    <property type="match status" value="1"/>
</dbReference>
<dbReference type="EMBL" id="CP001089">
    <property type="protein sequence ID" value="ACD95286.1"/>
    <property type="molecule type" value="Genomic_DNA"/>
</dbReference>
<keyword evidence="1 2" id="KW-0597">Phosphoprotein</keyword>
<dbReference type="PANTHER" id="PTHR44591:SF19">
    <property type="entry name" value="TWO-COMPONENT RESPONSE REGULATOR-RELATED"/>
    <property type="match status" value="1"/>
</dbReference>
<evidence type="ECO:0000256" key="2">
    <source>
        <dbReference type="PROSITE-ProRule" id="PRU00169"/>
    </source>
</evidence>
<dbReference type="PROSITE" id="PS50110">
    <property type="entry name" value="RESPONSE_REGULATORY"/>
    <property type="match status" value="1"/>
</dbReference>
<name>B3E9L0_TRIL1</name>
<protein>
    <submittedName>
        <fullName evidence="4">Response regulator receiver protein</fullName>
    </submittedName>
</protein>
<dbReference type="InterPro" id="IPR011006">
    <property type="entry name" value="CheY-like_superfamily"/>
</dbReference>
<evidence type="ECO:0000313" key="4">
    <source>
        <dbReference type="EMBL" id="ACD95286.1"/>
    </source>
</evidence>
<dbReference type="InterPro" id="IPR001789">
    <property type="entry name" value="Sig_transdc_resp-reg_receiver"/>
</dbReference>
<dbReference type="KEGG" id="glo:Glov_1570"/>
<organism evidence="4 5">
    <name type="scientific">Trichlorobacter lovleyi (strain ATCC BAA-1151 / DSM 17278 / SZ)</name>
    <name type="common">Geobacter lovleyi</name>
    <dbReference type="NCBI Taxonomy" id="398767"/>
    <lineage>
        <taxon>Bacteria</taxon>
        <taxon>Pseudomonadati</taxon>
        <taxon>Thermodesulfobacteriota</taxon>
        <taxon>Desulfuromonadia</taxon>
        <taxon>Geobacterales</taxon>
        <taxon>Geobacteraceae</taxon>
        <taxon>Trichlorobacter</taxon>
    </lineage>
</organism>
<dbReference type="SMART" id="SM00448">
    <property type="entry name" value="REC"/>
    <property type="match status" value="1"/>
</dbReference>
<dbReference type="eggNOG" id="COG3437">
    <property type="taxonomic scope" value="Bacteria"/>
</dbReference>
<accession>B3E9L0</accession>
<proteinExistence type="predicted"/>
<dbReference type="OrthoDB" id="5392850at2"/>
<evidence type="ECO:0000259" key="3">
    <source>
        <dbReference type="PROSITE" id="PS50110"/>
    </source>
</evidence>
<dbReference type="InterPro" id="IPR050595">
    <property type="entry name" value="Bact_response_regulator"/>
</dbReference>
<evidence type="ECO:0000313" key="5">
    <source>
        <dbReference type="Proteomes" id="UP000002420"/>
    </source>
</evidence>
<dbReference type="GO" id="GO:0000160">
    <property type="term" value="P:phosphorelay signal transduction system"/>
    <property type="evidence" value="ECO:0007669"/>
    <property type="project" value="InterPro"/>
</dbReference>
<dbReference type="Gene3D" id="3.40.50.2300">
    <property type="match status" value="1"/>
</dbReference>
<dbReference type="Pfam" id="PF00072">
    <property type="entry name" value="Response_reg"/>
    <property type="match status" value="1"/>
</dbReference>
<keyword evidence="5" id="KW-1185">Reference proteome</keyword>
<evidence type="ECO:0000256" key="1">
    <source>
        <dbReference type="ARBA" id="ARBA00022553"/>
    </source>
</evidence>
<dbReference type="SUPFAM" id="SSF52172">
    <property type="entry name" value="CheY-like"/>
    <property type="match status" value="1"/>
</dbReference>
<dbReference type="PANTHER" id="PTHR44591">
    <property type="entry name" value="STRESS RESPONSE REGULATOR PROTEIN 1"/>
    <property type="match status" value="1"/>
</dbReference>
<dbReference type="Proteomes" id="UP000002420">
    <property type="component" value="Chromosome"/>
</dbReference>
<dbReference type="HOGENOM" id="CLU_000445_69_8_7"/>
<dbReference type="AlphaFoldDB" id="B3E9L0"/>